<dbReference type="SMART" id="SM00270">
    <property type="entry name" value="ChtBD1"/>
    <property type="match status" value="1"/>
</dbReference>
<dbReference type="Pfam" id="PF00187">
    <property type="entry name" value="Chitin_bind_1"/>
    <property type="match status" value="1"/>
</dbReference>
<evidence type="ECO:0000313" key="8">
    <source>
        <dbReference type="EnsemblPlants" id="AUR62027252-RA:cds"/>
    </source>
</evidence>
<dbReference type="FunFam" id="3.30.60.10:FF:000006">
    <property type="entry name" value="Agglutinin isolectin 1"/>
    <property type="match status" value="1"/>
</dbReference>
<reference evidence="8" key="2">
    <citation type="submission" date="2021-03" db="UniProtKB">
        <authorList>
            <consortium name="EnsemblPlants"/>
        </authorList>
    </citation>
    <scope>IDENTIFICATION</scope>
</reference>
<keyword evidence="4" id="KW-0732">Signal</keyword>
<evidence type="ECO:0000313" key="9">
    <source>
        <dbReference type="Proteomes" id="UP000596660"/>
    </source>
</evidence>
<dbReference type="Gene3D" id="3.30.60.10">
    <property type="entry name" value="Endochitinase-like"/>
    <property type="match status" value="1"/>
</dbReference>
<evidence type="ECO:0000256" key="5">
    <source>
        <dbReference type="ARBA" id="ARBA00023157"/>
    </source>
</evidence>
<dbReference type="GO" id="GO:0031640">
    <property type="term" value="P:killing of cells of another organism"/>
    <property type="evidence" value="ECO:0007669"/>
    <property type="project" value="UniProtKB-KW"/>
</dbReference>
<protein>
    <recommendedName>
        <fullName evidence="7">Chitin-binding type-1 domain-containing protein</fullName>
    </recommendedName>
</protein>
<dbReference type="PROSITE" id="PS00026">
    <property type="entry name" value="CHIT_BIND_I_1"/>
    <property type="match status" value="1"/>
</dbReference>
<keyword evidence="5" id="KW-1015">Disulfide bond</keyword>
<keyword evidence="3" id="KW-0147">Chitin-binding</keyword>
<dbReference type="CDD" id="cd00035">
    <property type="entry name" value="ChtBD1"/>
    <property type="match status" value="1"/>
</dbReference>
<dbReference type="AlphaFoldDB" id="A0A803MCQ9"/>
<dbReference type="EnsemblPlants" id="AUR62027252-RA">
    <property type="protein sequence ID" value="AUR62027252-RA:cds"/>
    <property type="gene ID" value="AUR62027252"/>
</dbReference>
<feature type="domain" description="Chitin-binding type-1" evidence="7">
    <location>
        <begin position="16"/>
        <end position="50"/>
    </location>
</feature>
<dbReference type="Gramene" id="AUR62027252-RA">
    <property type="protein sequence ID" value="AUR62027252-RA:cds"/>
    <property type="gene ID" value="AUR62027252"/>
</dbReference>
<dbReference type="SUPFAM" id="SSF57016">
    <property type="entry name" value="Plant lectins/antimicrobial peptides"/>
    <property type="match status" value="1"/>
</dbReference>
<reference evidence="8" key="1">
    <citation type="journal article" date="2017" name="Nature">
        <title>The genome of Chenopodium quinoa.</title>
        <authorList>
            <person name="Jarvis D.E."/>
            <person name="Ho Y.S."/>
            <person name="Lightfoot D.J."/>
            <person name="Schmoeckel S.M."/>
            <person name="Li B."/>
            <person name="Borm T.J.A."/>
            <person name="Ohyanagi H."/>
            <person name="Mineta K."/>
            <person name="Michell C.T."/>
            <person name="Saber N."/>
            <person name="Kharbatia N.M."/>
            <person name="Rupper R.R."/>
            <person name="Sharp A.R."/>
            <person name="Dally N."/>
            <person name="Boughton B.A."/>
            <person name="Woo Y.H."/>
            <person name="Gao G."/>
            <person name="Schijlen E.G.W.M."/>
            <person name="Guo X."/>
            <person name="Momin A.A."/>
            <person name="Negrao S."/>
            <person name="Al-Babili S."/>
            <person name="Gehring C."/>
            <person name="Roessner U."/>
            <person name="Jung C."/>
            <person name="Murphy K."/>
            <person name="Arold S.T."/>
            <person name="Gojobori T."/>
            <person name="van der Linden C.G."/>
            <person name="van Loo E.N."/>
            <person name="Jellen E.N."/>
            <person name="Maughan P.J."/>
            <person name="Tester M."/>
        </authorList>
    </citation>
    <scope>NUCLEOTIDE SEQUENCE [LARGE SCALE GENOMIC DNA]</scope>
    <source>
        <strain evidence="8">cv. PI 614886</strain>
    </source>
</reference>
<keyword evidence="2" id="KW-0295">Fungicide</keyword>
<keyword evidence="1" id="KW-0929">Antimicrobial</keyword>
<dbReference type="Proteomes" id="UP000596660">
    <property type="component" value="Unplaced"/>
</dbReference>
<feature type="region of interest" description="Disordered" evidence="6">
    <location>
        <begin position="52"/>
        <end position="76"/>
    </location>
</feature>
<dbReference type="GO" id="GO:0050832">
    <property type="term" value="P:defense response to fungus"/>
    <property type="evidence" value="ECO:0007669"/>
    <property type="project" value="UniProtKB-KW"/>
</dbReference>
<evidence type="ECO:0000256" key="6">
    <source>
        <dbReference type="SAM" id="MobiDB-lite"/>
    </source>
</evidence>
<evidence type="ECO:0000256" key="3">
    <source>
        <dbReference type="ARBA" id="ARBA00022669"/>
    </source>
</evidence>
<name>A0A803MCQ9_CHEQI</name>
<evidence type="ECO:0000256" key="4">
    <source>
        <dbReference type="ARBA" id="ARBA00022729"/>
    </source>
</evidence>
<evidence type="ECO:0000256" key="1">
    <source>
        <dbReference type="ARBA" id="ARBA00022529"/>
    </source>
</evidence>
<sequence length="76" mass="7999">MLIIAMMVGTTMATGECNKYGRCPPGYCCSKYGYCGVGPKYCGAAAKQAEVHPSTDDQVHQTQEIPTAAQAKPATP</sequence>
<dbReference type="InterPro" id="IPR001002">
    <property type="entry name" value="Chitin-bd_1"/>
</dbReference>
<dbReference type="InterPro" id="IPR036861">
    <property type="entry name" value="Endochitinase-like_sf"/>
</dbReference>
<organism evidence="8 9">
    <name type="scientific">Chenopodium quinoa</name>
    <name type="common">Quinoa</name>
    <dbReference type="NCBI Taxonomy" id="63459"/>
    <lineage>
        <taxon>Eukaryota</taxon>
        <taxon>Viridiplantae</taxon>
        <taxon>Streptophyta</taxon>
        <taxon>Embryophyta</taxon>
        <taxon>Tracheophyta</taxon>
        <taxon>Spermatophyta</taxon>
        <taxon>Magnoliopsida</taxon>
        <taxon>eudicotyledons</taxon>
        <taxon>Gunneridae</taxon>
        <taxon>Pentapetalae</taxon>
        <taxon>Caryophyllales</taxon>
        <taxon>Chenopodiaceae</taxon>
        <taxon>Chenopodioideae</taxon>
        <taxon>Atripliceae</taxon>
        <taxon>Chenopodium</taxon>
    </lineage>
</organism>
<dbReference type="InterPro" id="IPR018371">
    <property type="entry name" value="Chitin-binding_1_CS"/>
</dbReference>
<accession>A0A803MCQ9</accession>
<keyword evidence="9" id="KW-1185">Reference proteome</keyword>
<proteinExistence type="predicted"/>
<dbReference type="GO" id="GO:0008061">
    <property type="term" value="F:chitin binding"/>
    <property type="evidence" value="ECO:0007669"/>
    <property type="project" value="UniProtKB-KW"/>
</dbReference>
<evidence type="ECO:0000259" key="7">
    <source>
        <dbReference type="SMART" id="SM00270"/>
    </source>
</evidence>
<evidence type="ECO:0000256" key="2">
    <source>
        <dbReference type="ARBA" id="ARBA00022577"/>
    </source>
</evidence>